<comment type="caution">
    <text evidence="1">The sequence shown here is derived from an EMBL/GenBank/DDBJ whole genome shotgun (WGS) entry which is preliminary data.</text>
</comment>
<organism evidence="1 2">
    <name type="scientific">Scophthalmus maximus</name>
    <name type="common">Turbot</name>
    <name type="synonym">Psetta maxima</name>
    <dbReference type="NCBI Taxonomy" id="52904"/>
    <lineage>
        <taxon>Eukaryota</taxon>
        <taxon>Metazoa</taxon>
        <taxon>Chordata</taxon>
        <taxon>Craniata</taxon>
        <taxon>Vertebrata</taxon>
        <taxon>Euteleostomi</taxon>
        <taxon>Actinopterygii</taxon>
        <taxon>Neopterygii</taxon>
        <taxon>Teleostei</taxon>
        <taxon>Neoteleostei</taxon>
        <taxon>Acanthomorphata</taxon>
        <taxon>Carangaria</taxon>
        <taxon>Pleuronectiformes</taxon>
        <taxon>Pleuronectoidei</taxon>
        <taxon>Scophthalmidae</taxon>
        <taxon>Scophthalmus</taxon>
    </lineage>
</organism>
<dbReference type="Proteomes" id="UP000438429">
    <property type="component" value="Unassembled WGS sequence"/>
</dbReference>
<name>A0A6A4S669_SCOMX</name>
<sequence length="103" mass="11717">MMKVKETRLALYGYKFAANQFVRKNCRASSGVKVNQKKKQQQFQNPTVLPSDVVRWELELVGVRGPWRGPWSLDLHGGQVILCVQRPGTTTERPPVSSHPSER</sequence>
<protein>
    <submittedName>
        <fullName evidence="1">Uncharacterized protein</fullName>
    </submittedName>
</protein>
<evidence type="ECO:0000313" key="1">
    <source>
        <dbReference type="EMBL" id="KAF0030696.1"/>
    </source>
</evidence>
<evidence type="ECO:0000313" key="2">
    <source>
        <dbReference type="Proteomes" id="UP000438429"/>
    </source>
</evidence>
<proteinExistence type="predicted"/>
<accession>A0A6A4S669</accession>
<gene>
    <name evidence="1" type="ORF">F2P81_017427</name>
</gene>
<dbReference type="AlphaFoldDB" id="A0A6A4S669"/>
<reference evidence="1 2" key="1">
    <citation type="submission" date="2019-06" db="EMBL/GenBank/DDBJ databases">
        <title>Draft genomes of female and male turbot (Scophthalmus maximus).</title>
        <authorList>
            <person name="Xu H."/>
            <person name="Xu X.-W."/>
            <person name="Shao C."/>
            <person name="Chen S."/>
        </authorList>
    </citation>
    <scope>NUCLEOTIDE SEQUENCE [LARGE SCALE GENOMIC DNA]</scope>
    <source>
        <strain evidence="1">Ysfricsl-2016a</strain>
        <tissue evidence="1">Blood</tissue>
    </source>
</reference>
<dbReference type="EMBL" id="VEVO01000015">
    <property type="protein sequence ID" value="KAF0030696.1"/>
    <property type="molecule type" value="Genomic_DNA"/>
</dbReference>